<keyword evidence="2" id="KW-1185">Reference proteome</keyword>
<evidence type="ECO:0000313" key="1">
    <source>
        <dbReference type="EMBL" id="VDM75249.1"/>
    </source>
</evidence>
<protein>
    <submittedName>
        <fullName evidence="1">Uncharacterized protein</fullName>
    </submittedName>
</protein>
<gene>
    <name evidence="1" type="ORF">SVUK_LOCUS10247</name>
</gene>
<sequence>MFQKGKFWGIRKRRKNRVKVSPVGRDQYVVSFTVNQSSVDVKWGLYMSSAPYDMAMITGNCKRARKSPCLMRNLPLEEKTVTAWQIIGHTVVISSGMDTVACATVILPGLPLMRASFHTPPVEGHIHVIPFLNMVRILPDLKYSSEFENEEPQKAVIEWAFTKSCEGNMTVPEDMNGNELGVDSRSTITIARSFGIRFRHGDATHKVDPIQVFRDDCLDMSTETVHRSFDNFYPTINIFGAETIALKSLVTDDSCGPLRPQFPRPAATAHFMYPIVGRLVLVDMDDRILLTGELRQIQESEAKRATVQALVNKHKVFSAVTAHAVPVDMSITESHPCGLESLGPSKQKWWIQRLAAILSGEDNDTTVIIGSKQLVTGPDSVLGISVQLKEKNAVSCGHFEPLTEKIIAVAKFENVSFGYVKMTQHGTSNWATGIPTEIYYSLSSAEVEWEFVTQVDSCSDAPVYDPFHLNRSFCSSADNVLCAIGDVQKKSGPLTLNTRRHLVVSNLPLSGPYSEEDWRLSEMLQMFNVEQKKFKADADFECGEELPMGPQTSSSPSAAFFILFYVVLLNS</sequence>
<proteinExistence type="predicted"/>
<evidence type="ECO:0000313" key="2">
    <source>
        <dbReference type="Proteomes" id="UP000270094"/>
    </source>
</evidence>
<organism evidence="1 2">
    <name type="scientific">Strongylus vulgaris</name>
    <name type="common">Blood worm</name>
    <dbReference type="NCBI Taxonomy" id="40348"/>
    <lineage>
        <taxon>Eukaryota</taxon>
        <taxon>Metazoa</taxon>
        <taxon>Ecdysozoa</taxon>
        <taxon>Nematoda</taxon>
        <taxon>Chromadorea</taxon>
        <taxon>Rhabditida</taxon>
        <taxon>Rhabditina</taxon>
        <taxon>Rhabditomorpha</taxon>
        <taxon>Strongyloidea</taxon>
        <taxon>Strongylidae</taxon>
        <taxon>Strongylus</taxon>
    </lineage>
</organism>
<accession>A0A3P7J613</accession>
<reference evidence="1 2" key="1">
    <citation type="submission" date="2018-11" db="EMBL/GenBank/DDBJ databases">
        <authorList>
            <consortium name="Pathogen Informatics"/>
        </authorList>
    </citation>
    <scope>NUCLEOTIDE SEQUENCE [LARGE SCALE GENOMIC DNA]</scope>
</reference>
<dbReference type="Proteomes" id="UP000270094">
    <property type="component" value="Unassembled WGS sequence"/>
</dbReference>
<dbReference type="EMBL" id="UYYB01095095">
    <property type="protein sequence ID" value="VDM75249.1"/>
    <property type="molecule type" value="Genomic_DNA"/>
</dbReference>
<name>A0A3P7J613_STRVU</name>
<dbReference type="AlphaFoldDB" id="A0A3P7J613"/>
<dbReference type="OrthoDB" id="5846510at2759"/>